<accession>A0ABP8LU24</accession>
<evidence type="ECO:0000313" key="2">
    <source>
        <dbReference type="EMBL" id="GAA4434662.1"/>
    </source>
</evidence>
<dbReference type="RefSeq" id="WP_345159617.1">
    <property type="nucleotide sequence ID" value="NZ_BAABHC010000014.1"/>
</dbReference>
<dbReference type="Gene3D" id="2.60.40.1220">
    <property type="match status" value="1"/>
</dbReference>
<protein>
    <submittedName>
        <fullName evidence="2">Uncharacterized protein</fullName>
    </submittedName>
</protein>
<dbReference type="InterPro" id="IPR028059">
    <property type="entry name" value="SWM_rpt"/>
</dbReference>
<dbReference type="EMBL" id="BAABHC010000014">
    <property type="protein sequence ID" value="GAA4434662.1"/>
    <property type="molecule type" value="Genomic_DNA"/>
</dbReference>
<name>A0ABP8LU24_9BACT</name>
<evidence type="ECO:0000313" key="3">
    <source>
        <dbReference type="Proteomes" id="UP001500552"/>
    </source>
</evidence>
<proteinExistence type="predicted"/>
<reference evidence="3" key="1">
    <citation type="journal article" date="2019" name="Int. J. Syst. Evol. Microbiol.">
        <title>The Global Catalogue of Microorganisms (GCM) 10K type strain sequencing project: providing services to taxonomists for standard genome sequencing and annotation.</title>
        <authorList>
            <consortium name="The Broad Institute Genomics Platform"/>
            <consortium name="The Broad Institute Genome Sequencing Center for Infectious Disease"/>
            <person name="Wu L."/>
            <person name="Ma J."/>
        </authorList>
    </citation>
    <scope>NUCLEOTIDE SEQUENCE [LARGE SCALE GENOMIC DNA]</scope>
    <source>
        <strain evidence="3">JCM 17926</strain>
    </source>
</reference>
<comment type="caution">
    <text evidence="2">The sequence shown here is derived from an EMBL/GenBank/DDBJ whole genome shotgun (WGS) entry which is preliminary data.</text>
</comment>
<keyword evidence="1" id="KW-0732">Signal</keyword>
<dbReference type="Pfam" id="PF13753">
    <property type="entry name" value="SWM_repeat"/>
    <property type="match status" value="1"/>
</dbReference>
<gene>
    <name evidence="2" type="ORF">GCM10023188_25850</name>
</gene>
<evidence type="ECO:0000256" key="1">
    <source>
        <dbReference type="ARBA" id="ARBA00022729"/>
    </source>
</evidence>
<dbReference type="InterPro" id="IPR014755">
    <property type="entry name" value="Cu-Rt/internalin_Ig-like"/>
</dbReference>
<keyword evidence="3" id="KW-1185">Reference proteome</keyword>
<organism evidence="2 3">
    <name type="scientific">Pontibacter saemangeumensis</name>
    <dbReference type="NCBI Taxonomy" id="1084525"/>
    <lineage>
        <taxon>Bacteria</taxon>
        <taxon>Pseudomonadati</taxon>
        <taxon>Bacteroidota</taxon>
        <taxon>Cytophagia</taxon>
        <taxon>Cytophagales</taxon>
        <taxon>Hymenobacteraceae</taxon>
        <taxon>Pontibacter</taxon>
    </lineage>
</organism>
<sequence>MARIPENDKQVGNLILASDFTSLKNGVNDLYPVSAAHTNVLNFTKEEFTSTSLSQSAAIAYTLGAGPHVDGMVKVIEVLSDGVNPITFSTDFRVYNKSADDIYPSGFHEFWCCYLNGTVRVSIPTYATAGTGTGGETGGTGDTSVATLSSATVESLYPNRLVLTYSEPLDTASVPAGAAFSFTPSRTVSGVTISASVVTVTVSQPFASTDVISFAYTKGAAPIQDVAGNDAANIASWAVINNVKDYYSLSNVELILDDEGLAANTANTYGTVDSTGGVTTWKSLAPGPTGRDFTAVGTAPKIGASGIDLVGTGNFTNATKALWKFLHYHASGITSLKYTLHFVVQMGNSADPNAVYCLFGNNGTSATSVGANAQYDDRVSTGANNGLTFQVSRGVIDSPIHSTVNTSTDPDTQISNVMTPNKLSVITIEYDGSLSLANRMKFYQDGTNIPMPVAVSGSTALSAGDPTYGLDLFAGGNSVVRAIGKARAVIFQSRIESALVRAGVIDYMRFKKGVA</sequence>
<dbReference type="Proteomes" id="UP001500552">
    <property type="component" value="Unassembled WGS sequence"/>
</dbReference>